<reference evidence="2 3" key="1">
    <citation type="submission" date="2020-10" db="EMBL/GenBank/DDBJ databases">
        <title>Connecting structure to function with the recovery of over 1000 high-quality activated sludge metagenome-assembled genomes encoding full-length rRNA genes using long-read sequencing.</title>
        <authorList>
            <person name="Singleton C.M."/>
            <person name="Petriglieri F."/>
            <person name="Kristensen J.M."/>
            <person name="Kirkegaard R.H."/>
            <person name="Michaelsen T.Y."/>
            <person name="Andersen M.H."/>
            <person name="Karst S.M."/>
            <person name="Dueholm M.S."/>
            <person name="Nielsen P.H."/>
            <person name="Albertsen M."/>
        </authorList>
    </citation>
    <scope>NUCLEOTIDE SEQUENCE [LARGE SCALE GENOMIC DNA]</scope>
    <source>
        <strain evidence="2">OdNE_18-Q3-R46-58_MAXAC.008</strain>
    </source>
</reference>
<evidence type="ECO:0000313" key="3">
    <source>
        <dbReference type="Proteomes" id="UP000709959"/>
    </source>
</evidence>
<feature type="chain" id="PRO_5038131295" evidence="1">
    <location>
        <begin position="19"/>
        <end position="223"/>
    </location>
</feature>
<accession>A0A936F1Z7</accession>
<sequence>MRKLGFLISGLLLSLTLACGGGSHTTPAPVPPAAAAGLAYTDPTGTGWRLVKDAHSTPTRLLLNLVGPAGLNTRGAGFNLQAPAAIRFGAFTESGFPIKDLGVYELWNTNPWPGDGSVAVGSDPLEPRLIAGGVKAGNVLTVGIFQKDRRASAKDSGQPLCQIALEYDSAANLKAGDAIPLGITKAKHMAEDIGAFAISPTLEMAAKANLVDMTIAVGSLRAN</sequence>
<gene>
    <name evidence="2" type="ORF">IPN91_08395</name>
</gene>
<proteinExistence type="predicted"/>
<comment type="caution">
    <text evidence="2">The sequence shown here is derived from an EMBL/GenBank/DDBJ whole genome shotgun (WGS) entry which is preliminary data.</text>
</comment>
<keyword evidence="1" id="KW-0732">Signal</keyword>
<organism evidence="2 3">
    <name type="scientific">Candidatus Geothrix odensensis</name>
    <dbReference type="NCBI Taxonomy" id="2954440"/>
    <lineage>
        <taxon>Bacteria</taxon>
        <taxon>Pseudomonadati</taxon>
        <taxon>Acidobacteriota</taxon>
        <taxon>Holophagae</taxon>
        <taxon>Holophagales</taxon>
        <taxon>Holophagaceae</taxon>
        <taxon>Geothrix</taxon>
    </lineage>
</organism>
<dbReference type="PROSITE" id="PS51257">
    <property type="entry name" value="PROKAR_LIPOPROTEIN"/>
    <property type="match status" value="1"/>
</dbReference>
<name>A0A936F1Z7_9BACT</name>
<feature type="signal peptide" evidence="1">
    <location>
        <begin position="1"/>
        <end position="18"/>
    </location>
</feature>
<evidence type="ECO:0000313" key="2">
    <source>
        <dbReference type="EMBL" id="MBK8572652.1"/>
    </source>
</evidence>
<evidence type="ECO:0000256" key="1">
    <source>
        <dbReference type="SAM" id="SignalP"/>
    </source>
</evidence>
<dbReference type="AlphaFoldDB" id="A0A936F1Z7"/>
<dbReference type="Proteomes" id="UP000709959">
    <property type="component" value="Unassembled WGS sequence"/>
</dbReference>
<protein>
    <submittedName>
        <fullName evidence="2">Uncharacterized protein</fullName>
    </submittedName>
</protein>
<dbReference type="EMBL" id="JADKCH010000007">
    <property type="protein sequence ID" value="MBK8572652.1"/>
    <property type="molecule type" value="Genomic_DNA"/>
</dbReference>